<organism evidence="1">
    <name type="scientific">marine sediment metagenome</name>
    <dbReference type="NCBI Taxonomy" id="412755"/>
    <lineage>
        <taxon>unclassified sequences</taxon>
        <taxon>metagenomes</taxon>
        <taxon>ecological metagenomes</taxon>
    </lineage>
</organism>
<protein>
    <submittedName>
        <fullName evidence="1">Uncharacterized protein</fullName>
    </submittedName>
</protein>
<sequence>MAVITKMPGAAVISGFKGTLDFYVHQGTNCVRKWPRSPGHSRAPGVEAGWPAFAWAASNWNSLSPEVQDAYKTMASGTKLTGRDLFVKSFISATIVRLD</sequence>
<evidence type="ECO:0000313" key="1">
    <source>
        <dbReference type="EMBL" id="GAI67499.1"/>
    </source>
</evidence>
<gene>
    <name evidence="1" type="ORF">S12H4_06111</name>
</gene>
<dbReference type="EMBL" id="BARW01002103">
    <property type="protein sequence ID" value="GAI67499.1"/>
    <property type="molecule type" value="Genomic_DNA"/>
</dbReference>
<reference evidence="1" key="1">
    <citation type="journal article" date="2014" name="Front. Microbiol.">
        <title>High frequency of phylogenetically diverse reductive dehalogenase-homologous genes in deep subseafloor sedimentary metagenomes.</title>
        <authorList>
            <person name="Kawai M."/>
            <person name="Futagami T."/>
            <person name="Toyoda A."/>
            <person name="Takaki Y."/>
            <person name="Nishi S."/>
            <person name="Hori S."/>
            <person name="Arai W."/>
            <person name="Tsubouchi T."/>
            <person name="Morono Y."/>
            <person name="Uchiyama I."/>
            <person name="Ito T."/>
            <person name="Fujiyama A."/>
            <person name="Inagaki F."/>
            <person name="Takami H."/>
        </authorList>
    </citation>
    <scope>NUCLEOTIDE SEQUENCE</scope>
    <source>
        <strain evidence="1">Expedition CK06-06</strain>
    </source>
</reference>
<dbReference type="AlphaFoldDB" id="X1SIC5"/>
<comment type="caution">
    <text evidence="1">The sequence shown here is derived from an EMBL/GenBank/DDBJ whole genome shotgun (WGS) entry which is preliminary data.</text>
</comment>
<accession>X1SIC5</accession>
<proteinExistence type="predicted"/>
<name>X1SIC5_9ZZZZ</name>